<accession>A0A134A0Z4</accession>
<evidence type="ECO:0000256" key="9">
    <source>
        <dbReference type="PROSITE-ProRule" id="PRU00182"/>
    </source>
</evidence>
<dbReference type="InterPro" id="IPR024107">
    <property type="entry name" value="Tyr-tRNA-ligase_bac_1"/>
</dbReference>
<keyword evidence="5 8" id="KW-0648">Protein biosynthesis</keyword>
<dbReference type="GO" id="GO:0006437">
    <property type="term" value="P:tyrosyl-tRNA aminoacylation"/>
    <property type="evidence" value="ECO:0007669"/>
    <property type="project" value="UniProtKB-UniRule"/>
</dbReference>
<dbReference type="InterPro" id="IPR024088">
    <property type="entry name" value="Tyr-tRNA-ligase_bac-type"/>
</dbReference>
<keyword evidence="4 9" id="KW-0694">RNA-binding</keyword>
<dbReference type="NCBIfam" id="TIGR00234">
    <property type="entry name" value="tyrS"/>
    <property type="match status" value="1"/>
</dbReference>
<dbReference type="EMBL" id="LSDC01000037">
    <property type="protein sequence ID" value="KXB61353.1"/>
    <property type="molecule type" value="Genomic_DNA"/>
</dbReference>
<feature type="coiled-coil region" evidence="10">
    <location>
        <begin position="85"/>
        <end position="112"/>
    </location>
</feature>
<dbReference type="InterPro" id="IPR002307">
    <property type="entry name" value="Tyr-tRNA-ligase"/>
</dbReference>
<dbReference type="OrthoDB" id="9804243at2"/>
<protein>
    <recommendedName>
        <fullName evidence="8">Tyrosine--tRNA ligase</fullName>
        <ecNumber evidence="8">6.1.1.1</ecNumber>
    </recommendedName>
    <alternativeName>
        <fullName evidence="8">Tyrosyl-tRNA synthetase</fullName>
        <shortName evidence="8">TyrRS</shortName>
    </alternativeName>
</protein>
<dbReference type="InterPro" id="IPR001412">
    <property type="entry name" value="aa-tRNA-synth_I_CS"/>
</dbReference>
<dbReference type="RefSeq" id="WP_060913854.1">
    <property type="nucleotide sequence ID" value="NZ_JAWFGB010000012.1"/>
</dbReference>
<dbReference type="PANTHER" id="PTHR11766:SF0">
    <property type="entry name" value="TYROSINE--TRNA LIGASE, MITOCHONDRIAL"/>
    <property type="match status" value="1"/>
</dbReference>
<feature type="binding site" evidence="8">
    <location>
        <position position="171"/>
    </location>
    <ligand>
        <name>L-tyrosine</name>
        <dbReference type="ChEBI" id="CHEBI:58315"/>
    </ligand>
</feature>
<dbReference type="InterPro" id="IPR014729">
    <property type="entry name" value="Rossmann-like_a/b/a_fold"/>
</dbReference>
<dbReference type="CDD" id="cd00165">
    <property type="entry name" value="S4"/>
    <property type="match status" value="1"/>
</dbReference>
<dbReference type="Gene3D" id="3.40.50.620">
    <property type="entry name" value="HUPs"/>
    <property type="match status" value="1"/>
</dbReference>
<evidence type="ECO:0000313" key="13">
    <source>
        <dbReference type="Proteomes" id="UP000070355"/>
    </source>
</evidence>
<keyword evidence="8" id="KW-0963">Cytoplasm</keyword>
<feature type="binding site" evidence="8">
    <location>
        <position position="35"/>
    </location>
    <ligand>
        <name>L-tyrosine</name>
        <dbReference type="ChEBI" id="CHEBI:58315"/>
    </ligand>
</feature>
<reference evidence="13" key="1">
    <citation type="submission" date="2016-01" db="EMBL/GenBank/DDBJ databases">
        <authorList>
            <person name="Mitreva M."/>
            <person name="Pepin K.H."/>
            <person name="Mihindukulasuriya K.A."/>
            <person name="Fulton R."/>
            <person name="Fronick C."/>
            <person name="O'Laughlin M."/>
            <person name="Miner T."/>
            <person name="Herter B."/>
            <person name="Rosa B.A."/>
            <person name="Cordes M."/>
            <person name="Tomlinson C."/>
            <person name="Wollam A."/>
            <person name="Palsikar V.B."/>
            <person name="Mardis E.R."/>
            <person name="Wilson R.K."/>
        </authorList>
    </citation>
    <scope>NUCLEOTIDE SEQUENCE [LARGE SCALE GENOMIC DNA]</scope>
    <source>
        <strain evidence="13">DNF01167</strain>
    </source>
</reference>
<keyword evidence="6 8" id="KW-0030">Aminoacyl-tRNA synthetase</keyword>
<evidence type="ECO:0000256" key="5">
    <source>
        <dbReference type="ARBA" id="ARBA00022917"/>
    </source>
</evidence>
<evidence type="ECO:0000256" key="2">
    <source>
        <dbReference type="ARBA" id="ARBA00022741"/>
    </source>
</evidence>
<comment type="caution">
    <text evidence="12">The sequence shown here is derived from an EMBL/GenBank/DDBJ whole genome shotgun (WGS) entry which is preliminary data.</text>
</comment>
<dbReference type="PROSITE" id="PS00178">
    <property type="entry name" value="AA_TRNA_LIGASE_I"/>
    <property type="match status" value="1"/>
</dbReference>
<comment type="function">
    <text evidence="8">Catalyzes the attachment of tyrosine to tRNA(Tyr) in a two-step reaction: tyrosine is first activated by ATP to form Tyr-AMP and then transferred to the acceptor end of tRNA(Tyr).</text>
</comment>
<organism evidence="12 13">
    <name type="scientific">Gemella haemolysans</name>
    <dbReference type="NCBI Taxonomy" id="1379"/>
    <lineage>
        <taxon>Bacteria</taxon>
        <taxon>Bacillati</taxon>
        <taxon>Bacillota</taxon>
        <taxon>Bacilli</taxon>
        <taxon>Bacillales</taxon>
        <taxon>Gemellaceae</taxon>
        <taxon>Gemella</taxon>
    </lineage>
</organism>
<keyword evidence="2 8" id="KW-0547">Nucleotide-binding</keyword>
<dbReference type="Gene3D" id="3.10.290.10">
    <property type="entry name" value="RNA-binding S4 domain"/>
    <property type="match status" value="1"/>
</dbReference>
<dbReference type="GO" id="GO:0005524">
    <property type="term" value="F:ATP binding"/>
    <property type="evidence" value="ECO:0007669"/>
    <property type="project" value="UniProtKB-UniRule"/>
</dbReference>
<dbReference type="Gene3D" id="1.10.240.10">
    <property type="entry name" value="Tyrosyl-Transfer RNA Synthetase"/>
    <property type="match status" value="1"/>
</dbReference>
<proteinExistence type="inferred from homology"/>
<dbReference type="PROSITE" id="PS50889">
    <property type="entry name" value="S4"/>
    <property type="match status" value="1"/>
</dbReference>
<comment type="subunit">
    <text evidence="8">Homodimer.</text>
</comment>
<sequence length="417" mass="47466">MSKLLEDLKYRDLVYQQTDEEGIKELLEKESVSIYCGTDPTGNSLHIGHLLPFLTLKRFQQHGHKPVILVGGGTGIIGDPSGRSEERQLQSLEVIEDNARRLEAQLRNIFRGDDNIEFVNNRDWLGKLSMIEFLRDYGKLVNINYLLAKDSISSRLDNGLSFTEFSYTILQGIDYAYLNEHHNVKLQIGGSDQWGNITTGLEIMRKLRGDVEAYGFTIPLMLKSDGTKFGKSTGGAVWLDPEQTTPYEFYQFWFNTADTEVVPALKKFTFLEKDKIEALRESSEKEPHLRLAQKALAEEMVKIVHGEKALESALNITKALFSGNIKELTHDELKAAVKGMPKSELEKKEYNIVDFLVESKLVQSKRQAREDVNNGAVYVNGDKVTDLEYVVEAKDRLEDGFTVLRRGKKKYLLVEYK</sequence>
<dbReference type="InterPro" id="IPR036986">
    <property type="entry name" value="S4_RNA-bd_sf"/>
</dbReference>
<dbReference type="InterPro" id="IPR054608">
    <property type="entry name" value="SYY-like_C"/>
</dbReference>
<feature type="short sequence motif" description="'HIGH' region" evidence="8">
    <location>
        <begin position="40"/>
        <end position="49"/>
    </location>
</feature>
<evidence type="ECO:0000256" key="6">
    <source>
        <dbReference type="ARBA" id="ARBA00023146"/>
    </source>
</evidence>
<evidence type="ECO:0000313" key="12">
    <source>
        <dbReference type="EMBL" id="KXB61353.1"/>
    </source>
</evidence>
<dbReference type="STRING" id="1379.HMPREF3186_00588"/>
<feature type="short sequence motif" description="'KMSKS' region" evidence="8">
    <location>
        <begin position="228"/>
        <end position="232"/>
    </location>
</feature>
<dbReference type="Pfam" id="PF22421">
    <property type="entry name" value="SYY_C-terminal"/>
    <property type="match status" value="1"/>
</dbReference>
<dbReference type="GO" id="GO:0005829">
    <property type="term" value="C:cytosol"/>
    <property type="evidence" value="ECO:0007669"/>
    <property type="project" value="TreeGrafter"/>
</dbReference>
<evidence type="ECO:0000259" key="11">
    <source>
        <dbReference type="SMART" id="SM00363"/>
    </source>
</evidence>
<dbReference type="EC" id="6.1.1.1" evidence="8"/>
<dbReference type="HAMAP" id="MF_02006">
    <property type="entry name" value="Tyr_tRNA_synth_type1"/>
    <property type="match status" value="1"/>
</dbReference>
<dbReference type="Pfam" id="PF00579">
    <property type="entry name" value="tRNA-synt_1b"/>
    <property type="match status" value="1"/>
</dbReference>
<feature type="domain" description="RNA-binding S4" evidence="11">
    <location>
        <begin position="351"/>
        <end position="412"/>
    </location>
</feature>
<evidence type="ECO:0000256" key="1">
    <source>
        <dbReference type="ARBA" id="ARBA00022598"/>
    </source>
</evidence>
<comment type="similarity">
    <text evidence="8">Belongs to the class-I aminoacyl-tRNA synthetase family. TyrS type 1 subfamily.</text>
</comment>
<dbReference type="GO" id="GO:0003723">
    <property type="term" value="F:RNA binding"/>
    <property type="evidence" value="ECO:0007669"/>
    <property type="project" value="UniProtKB-KW"/>
</dbReference>
<dbReference type="FunFam" id="1.10.240.10:FF:000001">
    <property type="entry name" value="Tyrosine--tRNA ligase"/>
    <property type="match status" value="1"/>
</dbReference>
<dbReference type="PANTHER" id="PTHR11766">
    <property type="entry name" value="TYROSYL-TRNA SYNTHETASE"/>
    <property type="match status" value="1"/>
</dbReference>
<feature type="binding site" evidence="8">
    <location>
        <position position="167"/>
    </location>
    <ligand>
        <name>L-tyrosine</name>
        <dbReference type="ChEBI" id="CHEBI:58315"/>
    </ligand>
</feature>
<evidence type="ECO:0000256" key="10">
    <source>
        <dbReference type="SAM" id="Coils"/>
    </source>
</evidence>
<comment type="catalytic activity">
    <reaction evidence="7 8">
        <text>tRNA(Tyr) + L-tyrosine + ATP = L-tyrosyl-tRNA(Tyr) + AMP + diphosphate + H(+)</text>
        <dbReference type="Rhea" id="RHEA:10220"/>
        <dbReference type="Rhea" id="RHEA-COMP:9706"/>
        <dbReference type="Rhea" id="RHEA-COMP:9707"/>
        <dbReference type="ChEBI" id="CHEBI:15378"/>
        <dbReference type="ChEBI" id="CHEBI:30616"/>
        <dbReference type="ChEBI" id="CHEBI:33019"/>
        <dbReference type="ChEBI" id="CHEBI:58315"/>
        <dbReference type="ChEBI" id="CHEBI:78442"/>
        <dbReference type="ChEBI" id="CHEBI:78536"/>
        <dbReference type="ChEBI" id="CHEBI:456215"/>
        <dbReference type="EC" id="6.1.1.1"/>
    </reaction>
</comment>
<comment type="subcellular location">
    <subcellularLocation>
        <location evidence="8">Cytoplasm</location>
    </subcellularLocation>
</comment>
<keyword evidence="1 8" id="KW-0436">Ligase</keyword>
<name>A0A134A0Z4_9BACL</name>
<dbReference type="InterPro" id="IPR002942">
    <property type="entry name" value="S4_RNA-bd"/>
</dbReference>
<dbReference type="SUPFAM" id="SSF55174">
    <property type="entry name" value="Alpha-L RNA-binding motif"/>
    <property type="match status" value="1"/>
</dbReference>
<keyword evidence="3 8" id="KW-0067">ATP-binding</keyword>
<dbReference type="AlphaFoldDB" id="A0A134A0Z4"/>
<dbReference type="Proteomes" id="UP000070355">
    <property type="component" value="Unassembled WGS sequence"/>
</dbReference>
<evidence type="ECO:0000256" key="7">
    <source>
        <dbReference type="ARBA" id="ARBA00048248"/>
    </source>
</evidence>
<keyword evidence="10" id="KW-0175">Coiled coil</keyword>
<dbReference type="SMART" id="SM00363">
    <property type="entry name" value="S4"/>
    <property type="match status" value="1"/>
</dbReference>
<evidence type="ECO:0000256" key="3">
    <source>
        <dbReference type="ARBA" id="ARBA00022840"/>
    </source>
</evidence>
<dbReference type="InterPro" id="IPR002305">
    <property type="entry name" value="aa-tRNA-synth_Ic"/>
</dbReference>
<gene>
    <name evidence="8" type="primary">tyrS</name>
    <name evidence="12" type="ORF">HMPREF3186_00588</name>
</gene>
<evidence type="ECO:0000256" key="8">
    <source>
        <dbReference type="HAMAP-Rule" id="MF_02006"/>
    </source>
</evidence>
<evidence type="ECO:0000256" key="4">
    <source>
        <dbReference type="ARBA" id="ARBA00022884"/>
    </source>
</evidence>
<dbReference type="PATRIC" id="fig|1379.3.peg.586"/>
<dbReference type="SUPFAM" id="SSF52374">
    <property type="entry name" value="Nucleotidylyl transferase"/>
    <property type="match status" value="1"/>
</dbReference>
<dbReference type="GO" id="GO:0004831">
    <property type="term" value="F:tyrosine-tRNA ligase activity"/>
    <property type="evidence" value="ECO:0007669"/>
    <property type="project" value="UniProtKB-UniRule"/>
</dbReference>
<dbReference type="PRINTS" id="PR01040">
    <property type="entry name" value="TRNASYNTHTYR"/>
</dbReference>
<feature type="binding site" evidence="8">
    <location>
        <position position="231"/>
    </location>
    <ligand>
        <name>ATP</name>
        <dbReference type="ChEBI" id="CHEBI:30616"/>
    </ligand>
</feature>